<dbReference type="EMBL" id="RKRK01000003">
    <property type="protein sequence ID" value="RPF56543.1"/>
    <property type="molecule type" value="Genomic_DNA"/>
</dbReference>
<evidence type="ECO:0000313" key="3">
    <source>
        <dbReference type="Proteomes" id="UP000277108"/>
    </source>
</evidence>
<gene>
    <name evidence="2" type="ORF">EDD62_1185</name>
</gene>
<proteinExistence type="predicted"/>
<dbReference type="Proteomes" id="UP000277108">
    <property type="component" value="Unassembled WGS sequence"/>
</dbReference>
<reference evidence="2 3" key="1">
    <citation type="submission" date="2018-11" db="EMBL/GenBank/DDBJ databases">
        <title>Genomic Encyclopedia of Type Strains, Phase IV (KMG-IV): sequencing the most valuable type-strain genomes for metagenomic binning, comparative biology and taxonomic classification.</title>
        <authorList>
            <person name="Goeker M."/>
        </authorList>
    </citation>
    <scope>NUCLEOTIDE SEQUENCE [LARGE SCALE GENOMIC DNA]</scope>
    <source>
        <strain evidence="2 3">DSM 29158</strain>
    </source>
</reference>
<evidence type="ECO:0000256" key="1">
    <source>
        <dbReference type="SAM" id="Phobius"/>
    </source>
</evidence>
<protein>
    <submittedName>
        <fullName evidence="2">Uncharacterized protein</fullName>
    </submittedName>
</protein>
<feature type="transmembrane region" description="Helical" evidence="1">
    <location>
        <begin position="6"/>
        <end position="24"/>
    </location>
</feature>
<organism evidence="2 3">
    <name type="scientific">Abyssicoccus albus</name>
    <dbReference type="NCBI Taxonomy" id="1817405"/>
    <lineage>
        <taxon>Bacteria</taxon>
        <taxon>Bacillati</taxon>
        <taxon>Bacillota</taxon>
        <taxon>Bacilli</taxon>
        <taxon>Bacillales</taxon>
        <taxon>Abyssicoccaceae</taxon>
    </lineage>
</organism>
<keyword evidence="1" id="KW-0472">Membrane</keyword>
<feature type="transmembrane region" description="Helical" evidence="1">
    <location>
        <begin position="36"/>
        <end position="54"/>
    </location>
</feature>
<sequence>MIFIYFICAFLFILAVSTFINFLINPEYKMLTRKQVVMFSLILAFIVSIFIEVYG</sequence>
<evidence type="ECO:0000313" key="2">
    <source>
        <dbReference type="EMBL" id="RPF56543.1"/>
    </source>
</evidence>
<comment type="caution">
    <text evidence="2">The sequence shown here is derived from an EMBL/GenBank/DDBJ whole genome shotgun (WGS) entry which is preliminary data.</text>
</comment>
<accession>A0A3N5BGB3</accession>
<keyword evidence="1" id="KW-0812">Transmembrane</keyword>
<name>A0A3N5BGB3_9BACL</name>
<dbReference type="AlphaFoldDB" id="A0A3N5BGB3"/>
<keyword evidence="1" id="KW-1133">Transmembrane helix</keyword>
<keyword evidence="3" id="KW-1185">Reference proteome</keyword>